<keyword evidence="3" id="KW-1185">Reference proteome</keyword>
<evidence type="ECO:0000259" key="1">
    <source>
        <dbReference type="Pfam" id="PF07686"/>
    </source>
</evidence>
<feature type="domain" description="Immunoglobulin V-set" evidence="1">
    <location>
        <begin position="8"/>
        <end position="86"/>
    </location>
</feature>
<dbReference type="STRING" id="623744.A0A553RPD0"/>
<protein>
    <recommendedName>
        <fullName evidence="1">Immunoglobulin V-set domain-containing protein</fullName>
    </recommendedName>
</protein>
<feature type="non-terminal residue" evidence="2">
    <location>
        <position position="1"/>
    </location>
</feature>
<gene>
    <name evidence="2" type="ORF">DNTS_026420</name>
</gene>
<dbReference type="GO" id="GO:1990782">
    <property type="term" value="F:protein tyrosine kinase binding"/>
    <property type="evidence" value="ECO:0007669"/>
    <property type="project" value="TreeGrafter"/>
</dbReference>
<reference evidence="2 3" key="1">
    <citation type="journal article" date="2019" name="Sci. Data">
        <title>Hybrid genome assembly and annotation of Danionella translucida.</title>
        <authorList>
            <person name="Kadobianskyi M."/>
            <person name="Schulze L."/>
            <person name="Schuelke M."/>
            <person name="Judkewitz B."/>
        </authorList>
    </citation>
    <scope>NUCLEOTIDE SEQUENCE [LARGE SCALE GENOMIC DNA]</scope>
    <source>
        <strain evidence="2 3">Bolton</strain>
    </source>
</reference>
<dbReference type="Pfam" id="PF07686">
    <property type="entry name" value="V-set"/>
    <property type="match status" value="1"/>
</dbReference>
<dbReference type="PANTHER" id="PTHR11422">
    <property type="entry name" value="T-CELL SURFACE GLYCOPROTEIN CD4"/>
    <property type="match status" value="1"/>
</dbReference>
<dbReference type="GO" id="GO:0035723">
    <property type="term" value="P:interleukin-15-mediated signaling pathway"/>
    <property type="evidence" value="ECO:0007669"/>
    <property type="project" value="TreeGrafter"/>
</dbReference>
<dbReference type="SUPFAM" id="SSF48726">
    <property type="entry name" value="Immunoglobulin"/>
    <property type="match status" value="1"/>
</dbReference>
<dbReference type="InterPro" id="IPR013106">
    <property type="entry name" value="Ig_V-set"/>
</dbReference>
<proteinExistence type="predicted"/>
<dbReference type="EMBL" id="SRMA01001823">
    <property type="protein sequence ID" value="TRZ04028.1"/>
    <property type="molecule type" value="Genomic_DNA"/>
</dbReference>
<dbReference type="GO" id="GO:0070374">
    <property type="term" value="P:positive regulation of ERK1 and ERK2 cascade"/>
    <property type="evidence" value="ECO:0007669"/>
    <property type="project" value="TreeGrafter"/>
</dbReference>
<dbReference type="Proteomes" id="UP000316079">
    <property type="component" value="Unassembled WGS sequence"/>
</dbReference>
<evidence type="ECO:0000313" key="2">
    <source>
        <dbReference type="EMBL" id="TRZ04028.1"/>
    </source>
</evidence>
<dbReference type="GO" id="GO:0009897">
    <property type="term" value="C:external side of plasma membrane"/>
    <property type="evidence" value="ECO:0007669"/>
    <property type="project" value="TreeGrafter"/>
</dbReference>
<organism evidence="2 3">
    <name type="scientific">Danionella cerebrum</name>
    <dbReference type="NCBI Taxonomy" id="2873325"/>
    <lineage>
        <taxon>Eukaryota</taxon>
        <taxon>Metazoa</taxon>
        <taxon>Chordata</taxon>
        <taxon>Craniata</taxon>
        <taxon>Vertebrata</taxon>
        <taxon>Euteleostomi</taxon>
        <taxon>Actinopterygii</taxon>
        <taxon>Neopterygii</taxon>
        <taxon>Teleostei</taxon>
        <taxon>Ostariophysi</taxon>
        <taxon>Cypriniformes</taxon>
        <taxon>Danionidae</taxon>
        <taxon>Danioninae</taxon>
        <taxon>Danionella</taxon>
    </lineage>
</organism>
<dbReference type="PANTHER" id="PTHR11422:SF5">
    <property type="entry name" value="DIVERSE IMMUNOGLOBULIN DOMAIN-CONTAINING PROTEIN 1.1 ISOFORM X1-RELATED"/>
    <property type="match status" value="1"/>
</dbReference>
<dbReference type="OrthoDB" id="8869347at2759"/>
<name>A0A553RPD0_9TELE</name>
<evidence type="ECO:0000313" key="3">
    <source>
        <dbReference type="Proteomes" id="UP000316079"/>
    </source>
</evidence>
<comment type="caution">
    <text evidence="2">The sequence shown here is derived from an EMBL/GenBank/DDBJ whole genome shotgun (WGS) entry which is preliminary data.</text>
</comment>
<dbReference type="GO" id="GO:0042289">
    <property type="term" value="F:MHC class II protein binding"/>
    <property type="evidence" value="ECO:0007669"/>
    <property type="project" value="TreeGrafter"/>
</dbReference>
<dbReference type="InterPro" id="IPR013783">
    <property type="entry name" value="Ig-like_fold"/>
</dbReference>
<dbReference type="Gene3D" id="2.60.40.10">
    <property type="entry name" value="Immunoglobulins"/>
    <property type="match status" value="1"/>
</dbReference>
<dbReference type="GO" id="GO:0045121">
    <property type="term" value="C:membrane raft"/>
    <property type="evidence" value="ECO:0007669"/>
    <property type="project" value="TreeGrafter"/>
</dbReference>
<dbReference type="InterPro" id="IPR036179">
    <property type="entry name" value="Ig-like_dom_sf"/>
</dbReference>
<accession>A0A553RPD0</accession>
<dbReference type="GO" id="GO:0042110">
    <property type="term" value="P:T cell activation"/>
    <property type="evidence" value="ECO:0007669"/>
    <property type="project" value="TreeGrafter"/>
</dbReference>
<sequence>SSSGEETHVFFSSGETARLPCNNALSGCGSTTWNYYRDSRSGVELVNLGKIKDREKHRRLRLDSDCSLNIADAIKEDVGLYNCHQYVNGGEYGAASAVYLHFLDGQHLCS</sequence>
<dbReference type="AlphaFoldDB" id="A0A553RPD0"/>